<feature type="transmembrane region" description="Helical" evidence="7">
    <location>
        <begin position="72"/>
        <end position="91"/>
    </location>
</feature>
<dbReference type="EMBL" id="JAUJFL010000007">
    <property type="protein sequence ID" value="KAK2599791.1"/>
    <property type="molecule type" value="Genomic_DNA"/>
</dbReference>
<keyword evidence="3 7" id="KW-1133">Transmembrane helix</keyword>
<evidence type="ECO:0000256" key="4">
    <source>
        <dbReference type="ARBA" id="ARBA00023136"/>
    </source>
</evidence>
<dbReference type="PANTHER" id="PTHR33048:SF143">
    <property type="entry name" value="EXTRACELLULAR MEMBRANE PROTEIN CFEM DOMAIN-CONTAINING PROTEIN-RELATED"/>
    <property type="match status" value="1"/>
</dbReference>
<evidence type="ECO:0000256" key="6">
    <source>
        <dbReference type="SAM" id="MobiDB-lite"/>
    </source>
</evidence>
<feature type="compositionally biased region" description="Polar residues" evidence="6">
    <location>
        <begin position="330"/>
        <end position="347"/>
    </location>
</feature>
<feature type="region of interest" description="Disordered" evidence="6">
    <location>
        <begin position="379"/>
        <end position="472"/>
    </location>
</feature>
<dbReference type="InterPro" id="IPR049326">
    <property type="entry name" value="Rhodopsin_dom_fungi"/>
</dbReference>
<feature type="transmembrane region" description="Helical" evidence="7">
    <location>
        <begin position="234"/>
        <end position="253"/>
    </location>
</feature>
<evidence type="ECO:0000256" key="5">
    <source>
        <dbReference type="ARBA" id="ARBA00038359"/>
    </source>
</evidence>
<evidence type="ECO:0000313" key="9">
    <source>
        <dbReference type="EMBL" id="KAK2599791.1"/>
    </source>
</evidence>
<comment type="caution">
    <text evidence="9">The sequence shown here is derived from an EMBL/GenBank/DDBJ whole genome shotgun (WGS) entry which is preliminary data.</text>
</comment>
<protein>
    <recommendedName>
        <fullName evidence="8">Rhodopsin domain-containing protein</fullName>
    </recommendedName>
</protein>
<feature type="transmembrane region" description="Helical" evidence="7">
    <location>
        <begin position="40"/>
        <end position="60"/>
    </location>
</feature>
<dbReference type="PANTHER" id="PTHR33048">
    <property type="entry name" value="PTH11-LIKE INTEGRAL MEMBRANE PROTEIN (AFU_ORTHOLOGUE AFUA_5G11245)"/>
    <property type="match status" value="1"/>
</dbReference>
<dbReference type="Pfam" id="PF20684">
    <property type="entry name" value="Fung_rhodopsin"/>
    <property type="match status" value="1"/>
</dbReference>
<feature type="transmembrane region" description="Helical" evidence="7">
    <location>
        <begin position="203"/>
        <end position="222"/>
    </location>
</feature>
<name>A0AAD9S6G6_PHOAM</name>
<accession>A0AAD9S6G6</accession>
<proteinExistence type="inferred from homology"/>
<evidence type="ECO:0000259" key="8">
    <source>
        <dbReference type="Pfam" id="PF20684"/>
    </source>
</evidence>
<comment type="similarity">
    <text evidence="5">Belongs to the SAT4 family.</text>
</comment>
<evidence type="ECO:0000256" key="7">
    <source>
        <dbReference type="SAM" id="Phobius"/>
    </source>
</evidence>
<sequence length="472" mass="53210">MWSRIEYEICRWFLFSPAHMHAVVKNFTVTNCEHPTPPHLSSISIAFLVLFGIQTVFFILRMLTRVLKLSNWGWDDVTIVGAFAATIGVITGRQLQLQAGMGRDIWTLAPEEITNHLKIFYVFGFIYTITMTLIRASICFIYLRLFPNKKFRRIVWATQAFNVATMITFIFAYTFQCTPPSYFWNMWHGESQGKCLKFSNLSWTQSILFIALDLWMLALPFWQVKKLNLPLRKRLDAFVMFGCGIFLTIVSVLRLECMITLTNGHNPTSTWTDTSFIPTEDLTWLATWSNVEMTVGIIIACLPATRLLMLRYLPSKIAAWHQTSRTARFSLTTPRSSKHGSTATWVSGHSGKRESNLQPPMPMYAGVCSTQVSVTSPGVFNPAQHAAGGPGDTSELGRRESELPLVDSAPPVTAGQSSVTDEQARQSTPKSKERRIWVEQHIYVSNDPVAGGPTSVPRGEEDMARFTSIEDA</sequence>
<gene>
    <name evidence="9" type="ORF">N8I77_011516</name>
</gene>
<evidence type="ECO:0000256" key="3">
    <source>
        <dbReference type="ARBA" id="ARBA00022989"/>
    </source>
</evidence>
<organism evidence="9 10">
    <name type="scientific">Phomopsis amygdali</name>
    <name type="common">Fusicoccum amygdali</name>
    <dbReference type="NCBI Taxonomy" id="1214568"/>
    <lineage>
        <taxon>Eukaryota</taxon>
        <taxon>Fungi</taxon>
        <taxon>Dikarya</taxon>
        <taxon>Ascomycota</taxon>
        <taxon>Pezizomycotina</taxon>
        <taxon>Sordariomycetes</taxon>
        <taxon>Sordariomycetidae</taxon>
        <taxon>Diaporthales</taxon>
        <taxon>Diaporthaceae</taxon>
        <taxon>Diaporthe</taxon>
    </lineage>
</organism>
<evidence type="ECO:0000256" key="2">
    <source>
        <dbReference type="ARBA" id="ARBA00022692"/>
    </source>
</evidence>
<comment type="subcellular location">
    <subcellularLocation>
        <location evidence="1">Membrane</location>
        <topology evidence="1">Multi-pass membrane protein</topology>
    </subcellularLocation>
</comment>
<dbReference type="Proteomes" id="UP001265746">
    <property type="component" value="Unassembled WGS sequence"/>
</dbReference>
<feature type="transmembrane region" description="Helical" evidence="7">
    <location>
        <begin position="119"/>
        <end position="143"/>
    </location>
</feature>
<keyword evidence="10" id="KW-1185">Reference proteome</keyword>
<dbReference type="InterPro" id="IPR052337">
    <property type="entry name" value="SAT4-like"/>
</dbReference>
<keyword evidence="2 7" id="KW-0812">Transmembrane</keyword>
<evidence type="ECO:0000256" key="1">
    <source>
        <dbReference type="ARBA" id="ARBA00004141"/>
    </source>
</evidence>
<feature type="transmembrane region" description="Helical" evidence="7">
    <location>
        <begin position="155"/>
        <end position="175"/>
    </location>
</feature>
<dbReference type="AlphaFoldDB" id="A0AAD9S6G6"/>
<feature type="domain" description="Rhodopsin" evidence="8">
    <location>
        <begin position="60"/>
        <end position="309"/>
    </location>
</feature>
<reference evidence="9" key="1">
    <citation type="submission" date="2023-06" db="EMBL/GenBank/DDBJ databases">
        <authorList>
            <person name="Noh H."/>
        </authorList>
    </citation>
    <scope>NUCLEOTIDE SEQUENCE</scope>
    <source>
        <strain evidence="9">DUCC20226</strain>
    </source>
</reference>
<keyword evidence="4 7" id="KW-0472">Membrane</keyword>
<feature type="compositionally biased region" description="Polar residues" evidence="6">
    <location>
        <begin position="414"/>
        <end position="429"/>
    </location>
</feature>
<dbReference type="GO" id="GO:0016020">
    <property type="term" value="C:membrane"/>
    <property type="evidence" value="ECO:0007669"/>
    <property type="project" value="UniProtKB-SubCell"/>
</dbReference>
<evidence type="ECO:0000313" key="10">
    <source>
        <dbReference type="Proteomes" id="UP001265746"/>
    </source>
</evidence>
<feature type="region of interest" description="Disordered" evidence="6">
    <location>
        <begin position="330"/>
        <end position="359"/>
    </location>
</feature>